<feature type="chain" id="PRO_5021283093" description="Secreted protein" evidence="1">
    <location>
        <begin position="21"/>
        <end position="118"/>
    </location>
</feature>
<name>A0A4Y2JAG7_ARAVE</name>
<reference evidence="2 3" key="1">
    <citation type="journal article" date="2019" name="Sci. Rep.">
        <title>Orb-weaving spider Araneus ventricosus genome elucidates the spidroin gene catalogue.</title>
        <authorList>
            <person name="Kono N."/>
            <person name="Nakamura H."/>
            <person name="Ohtoshi R."/>
            <person name="Moran D.A.P."/>
            <person name="Shinohara A."/>
            <person name="Yoshida Y."/>
            <person name="Fujiwara M."/>
            <person name="Mori M."/>
            <person name="Tomita M."/>
            <person name="Arakawa K."/>
        </authorList>
    </citation>
    <scope>NUCLEOTIDE SEQUENCE [LARGE SCALE GENOMIC DNA]</scope>
</reference>
<evidence type="ECO:0000313" key="2">
    <source>
        <dbReference type="EMBL" id="GBM87040.1"/>
    </source>
</evidence>
<evidence type="ECO:0000256" key="1">
    <source>
        <dbReference type="SAM" id="SignalP"/>
    </source>
</evidence>
<sequence>MVVRAAVVVLVVGTFPGAAGVLRQYNLCLDALGCYCSWCCSRFCWFNLYWFSACVWYLCVDPPPGGRRTCDGFVICPVTKPGVDPCGAGLLVLVDYLVVEPFELFGLDLMVVRVLWLS</sequence>
<feature type="signal peptide" evidence="1">
    <location>
        <begin position="1"/>
        <end position="20"/>
    </location>
</feature>
<keyword evidence="3" id="KW-1185">Reference proteome</keyword>
<dbReference type="EMBL" id="BGPR01003355">
    <property type="protein sequence ID" value="GBM87040.1"/>
    <property type="molecule type" value="Genomic_DNA"/>
</dbReference>
<dbReference type="AlphaFoldDB" id="A0A4Y2JAG7"/>
<organism evidence="2 3">
    <name type="scientific">Araneus ventricosus</name>
    <name type="common">Orbweaver spider</name>
    <name type="synonym">Epeira ventricosa</name>
    <dbReference type="NCBI Taxonomy" id="182803"/>
    <lineage>
        <taxon>Eukaryota</taxon>
        <taxon>Metazoa</taxon>
        <taxon>Ecdysozoa</taxon>
        <taxon>Arthropoda</taxon>
        <taxon>Chelicerata</taxon>
        <taxon>Arachnida</taxon>
        <taxon>Araneae</taxon>
        <taxon>Araneomorphae</taxon>
        <taxon>Entelegynae</taxon>
        <taxon>Araneoidea</taxon>
        <taxon>Araneidae</taxon>
        <taxon>Araneus</taxon>
    </lineage>
</organism>
<evidence type="ECO:0000313" key="3">
    <source>
        <dbReference type="Proteomes" id="UP000499080"/>
    </source>
</evidence>
<protein>
    <recommendedName>
        <fullName evidence="4">Secreted protein</fullName>
    </recommendedName>
</protein>
<accession>A0A4Y2JAG7</accession>
<gene>
    <name evidence="2" type="ORF">AVEN_40616_1</name>
</gene>
<keyword evidence="1" id="KW-0732">Signal</keyword>
<comment type="caution">
    <text evidence="2">The sequence shown here is derived from an EMBL/GenBank/DDBJ whole genome shotgun (WGS) entry which is preliminary data.</text>
</comment>
<evidence type="ECO:0008006" key="4">
    <source>
        <dbReference type="Google" id="ProtNLM"/>
    </source>
</evidence>
<dbReference type="Proteomes" id="UP000499080">
    <property type="component" value="Unassembled WGS sequence"/>
</dbReference>
<proteinExistence type="predicted"/>